<dbReference type="OrthoDB" id="3509362at2759"/>
<gene>
    <name evidence="2" type="ORF">PDIGIT_LOCUS11614</name>
</gene>
<dbReference type="EMBL" id="CAOQHR010000008">
    <property type="protein sequence ID" value="CAI6338486.1"/>
    <property type="molecule type" value="Genomic_DNA"/>
</dbReference>
<dbReference type="InterPro" id="IPR050700">
    <property type="entry name" value="YIM1/Zinc_Alcohol_DH_Fams"/>
</dbReference>
<name>A0A9W4UP99_9PLEO</name>
<dbReference type="GO" id="GO:0005739">
    <property type="term" value="C:mitochondrion"/>
    <property type="evidence" value="ECO:0007669"/>
    <property type="project" value="TreeGrafter"/>
</dbReference>
<dbReference type="AlphaFoldDB" id="A0A9W4UP99"/>
<keyword evidence="3" id="KW-1185">Reference proteome</keyword>
<dbReference type="Pfam" id="PF13602">
    <property type="entry name" value="ADH_zinc_N_2"/>
    <property type="match status" value="1"/>
</dbReference>
<dbReference type="InterPro" id="IPR036291">
    <property type="entry name" value="NAD(P)-bd_dom_sf"/>
</dbReference>
<dbReference type="Gene3D" id="3.40.50.720">
    <property type="entry name" value="NAD(P)-binding Rossmann-like Domain"/>
    <property type="match status" value="1"/>
</dbReference>
<dbReference type="Proteomes" id="UP001152607">
    <property type="component" value="Unassembled WGS sequence"/>
</dbReference>
<evidence type="ECO:0000313" key="3">
    <source>
        <dbReference type="Proteomes" id="UP001152607"/>
    </source>
</evidence>
<accession>A0A9W4UP99</accession>
<organism evidence="2 3">
    <name type="scientific">Periconia digitata</name>
    <dbReference type="NCBI Taxonomy" id="1303443"/>
    <lineage>
        <taxon>Eukaryota</taxon>
        <taxon>Fungi</taxon>
        <taxon>Dikarya</taxon>
        <taxon>Ascomycota</taxon>
        <taxon>Pezizomycotina</taxon>
        <taxon>Dothideomycetes</taxon>
        <taxon>Pleosporomycetidae</taxon>
        <taxon>Pleosporales</taxon>
        <taxon>Massarineae</taxon>
        <taxon>Periconiaceae</taxon>
        <taxon>Periconia</taxon>
    </lineage>
</organism>
<evidence type="ECO:0000259" key="1">
    <source>
        <dbReference type="SMART" id="SM00829"/>
    </source>
</evidence>
<dbReference type="GO" id="GO:0016491">
    <property type="term" value="F:oxidoreductase activity"/>
    <property type="evidence" value="ECO:0007669"/>
    <property type="project" value="InterPro"/>
</dbReference>
<dbReference type="InterPro" id="IPR020843">
    <property type="entry name" value="ER"/>
</dbReference>
<dbReference type="InterPro" id="IPR011032">
    <property type="entry name" value="GroES-like_sf"/>
</dbReference>
<feature type="domain" description="Enoyl reductase (ER)" evidence="1">
    <location>
        <begin position="8"/>
        <end position="321"/>
    </location>
</feature>
<dbReference type="CDD" id="cd05289">
    <property type="entry name" value="MDR_like_2"/>
    <property type="match status" value="1"/>
</dbReference>
<dbReference type="PANTHER" id="PTHR11695:SF647">
    <property type="entry name" value="ENOYL REDUCTASE (ER) DOMAIN-CONTAINING PROTEIN"/>
    <property type="match status" value="1"/>
</dbReference>
<protein>
    <recommendedName>
        <fullName evidence="1">Enoyl reductase (ER) domain-containing protein</fullName>
    </recommendedName>
</protein>
<sequence>MRALVRAGDKTTLAFDPNHAEPTTSQHPDCYLIRPKASAICRDELKWPEPLTPDIPVPGLDVAGEIIATPMTTTETPKFKVGDEIFALTTHTWVGNAREVSVAHERELASKPQNLTWEEAASVPLSALSAYQGLFVHGGLSTDDNRNNGKRVLITAASGGVGIWGIQLAHQAGGVTELVGTCGTANVDFVKSLGAGIVLDYRKTTLVDWVHEDWDARAFDVVLDCVGGDTLSGAWTCVREGGRVVSVAEPPNGKKPADGVRAEVEGVWFIVKPNGQQLVDITRWIEQGRCRAVVDSVFELEQFREAFARSEGGHAKGKVVFKMC</sequence>
<dbReference type="Gene3D" id="3.90.180.10">
    <property type="entry name" value="Medium-chain alcohol dehydrogenases, catalytic domain"/>
    <property type="match status" value="1"/>
</dbReference>
<dbReference type="SMART" id="SM00829">
    <property type="entry name" value="PKS_ER"/>
    <property type="match status" value="1"/>
</dbReference>
<dbReference type="PANTHER" id="PTHR11695">
    <property type="entry name" value="ALCOHOL DEHYDROGENASE RELATED"/>
    <property type="match status" value="1"/>
</dbReference>
<dbReference type="SUPFAM" id="SSF51735">
    <property type="entry name" value="NAD(P)-binding Rossmann-fold domains"/>
    <property type="match status" value="1"/>
</dbReference>
<evidence type="ECO:0000313" key="2">
    <source>
        <dbReference type="EMBL" id="CAI6338486.1"/>
    </source>
</evidence>
<dbReference type="SUPFAM" id="SSF50129">
    <property type="entry name" value="GroES-like"/>
    <property type="match status" value="1"/>
</dbReference>
<reference evidence="2" key="1">
    <citation type="submission" date="2023-01" db="EMBL/GenBank/DDBJ databases">
        <authorList>
            <person name="Van Ghelder C."/>
            <person name="Rancurel C."/>
        </authorList>
    </citation>
    <scope>NUCLEOTIDE SEQUENCE</scope>
    <source>
        <strain evidence="2">CNCM I-4278</strain>
    </source>
</reference>
<proteinExistence type="predicted"/>
<comment type="caution">
    <text evidence="2">The sequence shown here is derived from an EMBL/GenBank/DDBJ whole genome shotgun (WGS) entry which is preliminary data.</text>
</comment>